<feature type="domain" description="ATP synthase F1 complex delta/epsilon subunit N-terminal" evidence="14">
    <location>
        <begin position="5"/>
        <end position="75"/>
    </location>
</feature>
<reference evidence="15 16" key="1">
    <citation type="submission" date="2016-02" db="EMBL/GenBank/DDBJ databases">
        <title>Complete genome sequencing and analysis of ATSB10, Dyella thiooxydans isolated from rhizosphere soil of sunflower (Helianthus annuus L.).</title>
        <authorList>
            <person name="Lee Y."/>
            <person name="Hwangbo K."/>
            <person name="Chung H."/>
            <person name="Yoo J."/>
            <person name="Kim K.Y."/>
            <person name="Sa T.M."/>
            <person name="Um Y."/>
            <person name="Madhaiyan M."/>
        </authorList>
    </citation>
    <scope>NUCLEOTIDE SEQUENCE [LARGE SCALE GENOMIC DNA]</scope>
    <source>
        <strain evidence="15 16">ATSB10</strain>
    </source>
</reference>
<dbReference type="PATRIC" id="fig|445710.3.peg.942"/>
<evidence type="ECO:0000256" key="4">
    <source>
        <dbReference type="ARBA" id="ARBA00011648"/>
    </source>
</evidence>
<evidence type="ECO:0000256" key="2">
    <source>
        <dbReference type="ARBA" id="ARBA00004184"/>
    </source>
</evidence>
<dbReference type="EMBL" id="CP014841">
    <property type="protein sequence ID" value="AND68399.1"/>
    <property type="molecule type" value="Genomic_DNA"/>
</dbReference>
<dbReference type="InterPro" id="IPR024037">
    <property type="entry name" value="Alt_ATP_synth_F1_esu"/>
</dbReference>
<dbReference type="OrthoDB" id="272739at2"/>
<keyword evidence="16" id="KW-1185">Reference proteome</keyword>
<dbReference type="KEGG" id="dtx:ATSB10_09450"/>
<evidence type="ECO:0000256" key="10">
    <source>
        <dbReference type="ARBA" id="ARBA00023310"/>
    </source>
</evidence>
<dbReference type="InterPro" id="IPR001469">
    <property type="entry name" value="ATP_synth_F1_dsu/esu"/>
</dbReference>
<evidence type="ECO:0000256" key="13">
    <source>
        <dbReference type="HAMAP-Rule" id="MF_00530"/>
    </source>
</evidence>
<dbReference type="RefSeq" id="WP_063670873.1">
    <property type="nucleotide sequence ID" value="NZ_CP014841.1"/>
</dbReference>
<keyword evidence="10 13" id="KW-0066">ATP synthesis</keyword>
<accession>A0A169GQC9</accession>
<keyword evidence="13" id="KW-0375">Hydrogen ion transport</keyword>
<keyword evidence="7 13" id="KW-0406">Ion transport</keyword>
<organism evidence="15 16">
    <name type="scientific">Dyella thiooxydans</name>
    <dbReference type="NCBI Taxonomy" id="445710"/>
    <lineage>
        <taxon>Bacteria</taxon>
        <taxon>Pseudomonadati</taxon>
        <taxon>Pseudomonadota</taxon>
        <taxon>Gammaproteobacteria</taxon>
        <taxon>Lysobacterales</taxon>
        <taxon>Rhodanobacteraceae</taxon>
        <taxon>Dyella</taxon>
    </lineage>
</organism>
<dbReference type="Pfam" id="PF02823">
    <property type="entry name" value="ATP-synt_DE_N"/>
    <property type="match status" value="1"/>
</dbReference>
<dbReference type="Proteomes" id="UP000077255">
    <property type="component" value="Chromosome"/>
</dbReference>
<evidence type="ECO:0000256" key="6">
    <source>
        <dbReference type="ARBA" id="ARBA00022448"/>
    </source>
</evidence>
<dbReference type="CDD" id="cd12152">
    <property type="entry name" value="F1-ATPase_delta"/>
    <property type="match status" value="1"/>
</dbReference>
<evidence type="ECO:0000256" key="5">
    <source>
        <dbReference type="ARBA" id="ARBA00014480"/>
    </source>
</evidence>
<keyword evidence="6 13" id="KW-0813">Transport</keyword>
<evidence type="ECO:0000313" key="15">
    <source>
        <dbReference type="EMBL" id="AND68399.1"/>
    </source>
</evidence>
<dbReference type="Gene3D" id="2.60.15.10">
    <property type="entry name" value="F0F1 ATP synthase delta/epsilon subunit, N-terminal"/>
    <property type="match status" value="1"/>
</dbReference>
<evidence type="ECO:0000256" key="11">
    <source>
        <dbReference type="ARBA" id="ARBA00030215"/>
    </source>
</evidence>
<evidence type="ECO:0000313" key="16">
    <source>
        <dbReference type="Proteomes" id="UP000077255"/>
    </source>
</evidence>
<evidence type="ECO:0000256" key="3">
    <source>
        <dbReference type="ARBA" id="ARBA00005712"/>
    </source>
</evidence>
<dbReference type="InterPro" id="IPR020546">
    <property type="entry name" value="ATP_synth_F1_dsu/esu_N"/>
</dbReference>
<dbReference type="PANTHER" id="PTHR13822">
    <property type="entry name" value="ATP SYNTHASE DELTA/EPSILON CHAIN"/>
    <property type="match status" value="1"/>
</dbReference>
<dbReference type="PANTHER" id="PTHR13822:SF10">
    <property type="entry name" value="ATP SYNTHASE EPSILON CHAIN, CHLOROPLASTIC"/>
    <property type="match status" value="1"/>
</dbReference>
<dbReference type="STRING" id="445710.ATSB10_09450"/>
<dbReference type="AlphaFoldDB" id="A0A169GQC9"/>
<comment type="subcellular location">
    <subcellularLocation>
        <location evidence="13">Cell membrane</location>
        <topology evidence="13">Peripheral membrane protein</topology>
    </subcellularLocation>
    <subcellularLocation>
        <location evidence="2">Endomembrane system</location>
        <topology evidence="2">Peripheral membrane protein</topology>
    </subcellularLocation>
</comment>
<dbReference type="NCBIfam" id="NF009981">
    <property type="entry name" value="PRK13447.1"/>
    <property type="match status" value="1"/>
</dbReference>
<evidence type="ECO:0000256" key="12">
    <source>
        <dbReference type="ARBA" id="ARBA00031795"/>
    </source>
</evidence>
<dbReference type="GO" id="GO:0005886">
    <property type="term" value="C:plasma membrane"/>
    <property type="evidence" value="ECO:0007669"/>
    <property type="project" value="UniProtKB-SubCell"/>
</dbReference>
<dbReference type="GO" id="GO:0046933">
    <property type="term" value="F:proton-transporting ATP synthase activity, rotational mechanism"/>
    <property type="evidence" value="ECO:0007669"/>
    <property type="project" value="UniProtKB-UniRule"/>
</dbReference>
<keyword evidence="8 13" id="KW-0472">Membrane</keyword>
<keyword evidence="9 13" id="KW-0139">CF(1)</keyword>
<proteinExistence type="inferred from homology"/>
<dbReference type="SUPFAM" id="SSF51344">
    <property type="entry name" value="Epsilon subunit of F1F0-ATP synthase N-terminal domain"/>
    <property type="match status" value="1"/>
</dbReference>
<comment type="function">
    <text evidence="1 13">Produces ATP from ADP in the presence of a proton gradient across the membrane.</text>
</comment>
<dbReference type="HAMAP" id="MF_00530">
    <property type="entry name" value="ATP_synth_epsil_bac"/>
    <property type="match status" value="1"/>
</dbReference>
<dbReference type="GO" id="GO:0005524">
    <property type="term" value="F:ATP binding"/>
    <property type="evidence" value="ECO:0007669"/>
    <property type="project" value="UniProtKB-UniRule"/>
</dbReference>
<evidence type="ECO:0000256" key="8">
    <source>
        <dbReference type="ARBA" id="ARBA00023136"/>
    </source>
</evidence>
<name>A0A169GQC9_9GAMM</name>
<evidence type="ECO:0000256" key="1">
    <source>
        <dbReference type="ARBA" id="ARBA00003543"/>
    </source>
</evidence>
<dbReference type="InterPro" id="IPR036771">
    <property type="entry name" value="ATPsynth_dsu/esu_N"/>
</dbReference>
<comment type="similarity">
    <text evidence="3 13">Belongs to the ATPase epsilon chain family.</text>
</comment>
<protein>
    <recommendedName>
        <fullName evidence="5 13">ATP synthase epsilon chain</fullName>
    </recommendedName>
    <alternativeName>
        <fullName evidence="12 13">ATP synthase F1 sector epsilon subunit</fullName>
    </alternativeName>
    <alternativeName>
        <fullName evidence="11 13">F-ATPase epsilon subunit</fullName>
    </alternativeName>
</protein>
<dbReference type="GO" id="GO:0045259">
    <property type="term" value="C:proton-transporting ATP synthase complex"/>
    <property type="evidence" value="ECO:0007669"/>
    <property type="project" value="UniProtKB-KW"/>
</dbReference>
<keyword evidence="13" id="KW-1003">Cell membrane</keyword>
<evidence type="ECO:0000256" key="9">
    <source>
        <dbReference type="ARBA" id="ARBA00023196"/>
    </source>
</evidence>
<evidence type="ECO:0000259" key="14">
    <source>
        <dbReference type="Pfam" id="PF02823"/>
    </source>
</evidence>
<dbReference type="GO" id="GO:0012505">
    <property type="term" value="C:endomembrane system"/>
    <property type="evidence" value="ECO:0007669"/>
    <property type="project" value="UniProtKB-SubCell"/>
</dbReference>
<gene>
    <name evidence="13" type="primary">atpC</name>
    <name evidence="15" type="ORF">ATSB10_09450</name>
</gene>
<dbReference type="NCBIfam" id="TIGR03166">
    <property type="entry name" value="alt_F1F0_F1_eps"/>
    <property type="match status" value="1"/>
</dbReference>
<sequence>MTDHLHLILTTPQQVVLDLNDVTAVRGEDASGSFGILPGHADLITVLVPTVLRWQRAGGEKGYCALRGGVLRMSEGGQLHVACRGAVRGDQLDTLENTVRLARADQADADRRARVEQMQLHARAVRTLLRYLRPGPRNVAP</sequence>
<evidence type="ECO:0000256" key="7">
    <source>
        <dbReference type="ARBA" id="ARBA00023065"/>
    </source>
</evidence>
<comment type="subunit">
    <text evidence="4 13">F-type ATPases have 2 components, CF(1) - the catalytic core - and CF(0) - the membrane proton channel. CF(1) has five subunits: alpha(3), beta(3), gamma(1), delta(1), epsilon(1). CF(0) has three main subunits: a, b and c.</text>
</comment>